<comment type="subcellular location">
    <subcellularLocation>
        <location evidence="1">Cell projection</location>
        <location evidence="1">Cilium</location>
    </subcellularLocation>
    <subcellularLocation>
        <location evidence="2">Cytoplasm</location>
    </subcellularLocation>
</comment>
<dbReference type="PANTHER" id="PTHR37833">
    <property type="entry name" value="LIPOPROTEIN-RELATED"/>
    <property type="match status" value="1"/>
</dbReference>
<dbReference type="Proteomes" id="UP001228403">
    <property type="component" value="Unassembled WGS sequence"/>
</dbReference>
<evidence type="ECO:0000313" key="9">
    <source>
        <dbReference type="Proteomes" id="UP001228403"/>
    </source>
</evidence>
<evidence type="ECO:0000313" key="8">
    <source>
        <dbReference type="EMBL" id="MDM8146072.1"/>
    </source>
</evidence>
<name>A0ABT7U6C3_9BACE</name>
<keyword evidence="4" id="KW-0969">Cilium</keyword>
<evidence type="ECO:0000256" key="1">
    <source>
        <dbReference type="ARBA" id="ARBA00004138"/>
    </source>
</evidence>
<dbReference type="Pfam" id="PF22544">
    <property type="entry name" value="HYDIN_VesB_CFA65-like_Ig"/>
    <property type="match status" value="1"/>
</dbReference>
<proteinExistence type="predicted"/>
<dbReference type="InterPro" id="IPR011467">
    <property type="entry name" value="DUF1573"/>
</dbReference>
<evidence type="ECO:0000256" key="6">
    <source>
        <dbReference type="SAM" id="SignalP"/>
    </source>
</evidence>
<comment type="caution">
    <text evidence="8">The sequence shown here is derived from an EMBL/GenBank/DDBJ whole genome shotgun (WGS) entry which is preliminary data.</text>
</comment>
<gene>
    <name evidence="8" type="ORF">QUW02_09100</name>
</gene>
<dbReference type="EMBL" id="JAUDCF010000021">
    <property type="protein sequence ID" value="MDM8146072.1"/>
    <property type="molecule type" value="Genomic_DNA"/>
</dbReference>
<dbReference type="Gene3D" id="2.60.40.10">
    <property type="entry name" value="Immunoglobulins"/>
    <property type="match status" value="2"/>
</dbReference>
<sequence length="365" mass="40722">MILKRIYMWGLACMAAGALWAQPELKIDREVANMGELMFKMPGKAEFSIENTGTSDLLITDINPSCGCTTVDWTQTPIAPGETGKIEVVYDAKMLGVFQKDVEVYTNASEEPFYLHVQGRVVSKLANYEGLFPIDLGNIRLNTNNIEFDNVNKGDRPVAEIAVVNTSRSSYVPQLMHLPPYLEARYLPEKLSGGRIGKIQLTLDSKRLQQMGLNQTNIYLAREMGDRIGEDNEIVVSAVLLPDFSKLTKTELERAPKMVLSADSLDLGEMSWRKKKTGVITIENQGKSPLEIRTIQVFNKAVNVSLGNRKIEAGGKTKLKITVLDKYLVKAKNKPRVLLITNDPALPKVTIPVKIRTEIKSEEKK</sequence>
<organism evidence="8 9">
    <name type="scientific">Bacteroides eggerthii</name>
    <dbReference type="NCBI Taxonomy" id="28111"/>
    <lineage>
        <taxon>Bacteria</taxon>
        <taxon>Pseudomonadati</taxon>
        <taxon>Bacteroidota</taxon>
        <taxon>Bacteroidia</taxon>
        <taxon>Bacteroidales</taxon>
        <taxon>Bacteroidaceae</taxon>
        <taxon>Bacteroides</taxon>
    </lineage>
</organism>
<evidence type="ECO:0000256" key="4">
    <source>
        <dbReference type="ARBA" id="ARBA00023069"/>
    </source>
</evidence>
<dbReference type="InterPro" id="IPR053879">
    <property type="entry name" value="HYDIN_VesB_CFA65-like_Ig"/>
</dbReference>
<keyword evidence="5" id="KW-0966">Cell projection</keyword>
<accession>A0ABT7U6C3</accession>
<keyword evidence="9" id="KW-1185">Reference proteome</keyword>
<protein>
    <submittedName>
        <fullName evidence="8">DUF1573 domain-containing protein</fullName>
    </submittedName>
</protein>
<evidence type="ECO:0000256" key="3">
    <source>
        <dbReference type="ARBA" id="ARBA00022490"/>
    </source>
</evidence>
<evidence type="ECO:0000259" key="7">
    <source>
        <dbReference type="Pfam" id="PF22544"/>
    </source>
</evidence>
<evidence type="ECO:0000256" key="5">
    <source>
        <dbReference type="ARBA" id="ARBA00023273"/>
    </source>
</evidence>
<dbReference type="InterPro" id="IPR013783">
    <property type="entry name" value="Ig-like_fold"/>
</dbReference>
<feature type="chain" id="PRO_5047413455" evidence="6">
    <location>
        <begin position="22"/>
        <end position="365"/>
    </location>
</feature>
<evidence type="ECO:0000256" key="2">
    <source>
        <dbReference type="ARBA" id="ARBA00004496"/>
    </source>
</evidence>
<keyword evidence="3" id="KW-0963">Cytoplasm</keyword>
<dbReference type="Pfam" id="PF07610">
    <property type="entry name" value="DUF1573"/>
    <property type="match status" value="1"/>
</dbReference>
<feature type="signal peptide" evidence="6">
    <location>
        <begin position="1"/>
        <end position="21"/>
    </location>
</feature>
<dbReference type="PANTHER" id="PTHR37833:SF1">
    <property type="entry name" value="SIGNAL PEPTIDE PROTEIN"/>
    <property type="match status" value="1"/>
</dbReference>
<feature type="domain" description="HYDIN/VesB/CFA65-like Ig-like" evidence="7">
    <location>
        <begin position="256"/>
        <end position="354"/>
    </location>
</feature>
<reference evidence="9" key="1">
    <citation type="submission" date="2023-07" db="EMBL/GenBank/DDBJ databases">
        <title>Identification and characterization of horizontal gene transfer across gut microbiota members of farm animals based on homology search.</title>
        <authorList>
            <person name="Schwarzerova J."/>
            <person name="Nykrynova M."/>
            <person name="Jureckova K."/>
            <person name="Cejkova D."/>
            <person name="Rychlik I."/>
        </authorList>
    </citation>
    <scope>NUCLEOTIDE SEQUENCE [LARGE SCALE GENOMIC DNA]</scope>
    <source>
        <strain evidence="9">ET4</strain>
    </source>
</reference>
<keyword evidence="6" id="KW-0732">Signal</keyword>